<dbReference type="InterPro" id="IPR010645">
    <property type="entry name" value="MFS_4"/>
</dbReference>
<feature type="transmembrane region" description="Helical" evidence="4">
    <location>
        <begin position="48"/>
        <end position="66"/>
    </location>
</feature>
<dbReference type="PANTHER" id="PTHR23537">
    <property type="match status" value="1"/>
</dbReference>
<dbReference type="PANTHER" id="PTHR23537:SF1">
    <property type="entry name" value="SUGAR TRANSPORTER"/>
    <property type="match status" value="1"/>
</dbReference>
<evidence type="ECO:0000256" key="3">
    <source>
        <dbReference type="ARBA" id="ARBA00023136"/>
    </source>
</evidence>
<keyword evidence="2 4" id="KW-1133">Transmembrane helix</keyword>
<proteinExistence type="predicted"/>
<dbReference type="EMBL" id="JAEKJZ010000002">
    <property type="protein sequence ID" value="MBN9671165.1"/>
    <property type="molecule type" value="Genomic_DNA"/>
</dbReference>
<feature type="transmembrane region" description="Helical" evidence="4">
    <location>
        <begin position="310"/>
        <end position="331"/>
    </location>
</feature>
<feature type="transmembrane region" description="Helical" evidence="4">
    <location>
        <begin position="343"/>
        <end position="367"/>
    </location>
</feature>
<feature type="transmembrane region" description="Helical" evidence="4">
    <location>
        <begin position="259"/>
        <end position="275"/>
    </location>
</feature>
<evidence type="ECO:0000313" key="6">
    <source>
        <dbReference type="EMBL" id="MBN9671165.1"/>
    </source>
</evidence>
<dbReference type="Gene3D" id="1.20.1250.20">
    <property type="entry name" value="MFS general substrate transporter like domains"/>
    <property type="match status" value="2"/>
</dbReference>
<dbReference type="GO" id="GO:0022857">
    <property type="term" value="F:transmembrane transporter activity"/>
    <property type="evidence" value="ECO:0007669"/>
    <property type="project" value="InterPro"/>
</dbReference>
<dbReference type="SUPFAM" id="SSF103473">
    <property type="entry name" value="MFS general substrate transporter"/>
    <property type="match status" value="1"/>
</dbReference>
<dbReference type="AlphaFoldDB" id="A0A939EDI2"/>
<dbReference type="RefSeq" id="WP_207141015.1">
    <property type="nucleotide sequence ID" value="NZ_JAEKJZ010000002.1"/>
</dbReference>
<gene>
    <name evidence="6" type="ORF">JF539_12540</name>
</gene>
<evidence type="ECO:0000313" key="7">
    <source>
        <dbReference type="Proteomes" id="UP000664096"/>
    </source>
</evidence>
<evidence type="ECO:0000256" key="1">
    <source>
        <dbReference type="ARBA" id="ARBA00022692"/>
    </source>
</evidence>
<dbReference type="PROSITE" id="PS50850">
    <property type="entry name" value="MFS"/>
    <property type="match status" value="1"/>
</dbReference>
<keyword evidence="1 4" id="KW-0812">Transmembrane</keyword>
<protein>
    <submittedName>
        <fullName evidence="6">YbfB/YjiJ family MFS transporter</fullName>
    </submittedName>
</protein>
<comment type="caution">
    <text evidence="6">The sequence shown here is derived from an EMBL/GenBank/DDBJ whole genome shotgun (WGS) entry which is preliminary data.</text>
</comment>
<feature type="transmembrane region" description="Helical" evidence="4">
    <location>
        <begin position="137"/>
        <end position="161"/>
    </location>
</feature>
<dbReference type="Pfam" id="PF06779">
    <property type="entry name" value="MFS_4"/>
    <property type="match status" value="1"/>
</dbReference>
<dbReference type="Proteomes" id="UP000664096">
    <property type="component" value="Unassembled WGS sequence"/>
</dbReference>
<feature type="transmembrane region" description="Helical" evidence="4">
    <location>
        <begin position="225"/>
        <end position="247"/>
    </location>
</feature>
<accession>A0A939EDI2</accession>
<feature type="transmembrane region" description="Helical" evidence="4">
    <location>
        <begin position="78"/>
        <end position="97"/>
    </location>
</feature>
<sequence length="397" mass="40309">MPSEDRAPVALALGGLFSLAAAMGIGRFVYTPILPFMSEGLPLPADDAGLIAAANFLGYLTGALAGAARSLPGNPRTWFLGGLLVSALTSAAMAATTSLEAFLAIRFVSGIASAFALVFSTTLVLDRLVQSGRGGLSALHFAGVGCGIAFSALLVATLARFDPDWRALWLGSAAATLLFMAVAAILVPGQTQAKTQAKAQATAPSPAQGAPENQKGYMNGGLMRLILAYGLFGFGYVITATFVSTIARTTPALQSSEPYVWLTVGLCAAPSIYIWNRISANAGVRRAFAFACLLEAAGVALTALTLEPGLFLLGAALLGVTFMGITALGLMEARRQATPAGPAAVRQILAVLTASFGVGQVVGPWVAGELHAVTGSFSTASLAAAAALVVAAGLAVF</sequence>
<feature type="transmembrane region" description="Helical" evidence="4">
    <location>
        <begin position="373"/>
        <end position="396"/>
    </location>
</feature>
<feature type="transmembrane region" description="Helical" evidence="4">
    <location>
        <begin position="287"/>
        <end position="304"/>
    </location>
</feature>
<feature type="domain" description="Major facilitator superfamily (MFS) profile" evidence="5">
    <location>
        <begin position="7"/>
        <end position="397"/>
    </location>
</feature>
<reference evidence="6" key="1">
    <citation type="submission" date="2020-12" db="EMBL/GenBank/DDBJ databases">
        <title>Oil enriched cultivation method for isolating marine PHA-producing bacteria.</title>
        <authorList>
            <person name="Zheng W."/>
            <person name="Yu S."/>
            <person name="Huang Y."/>
        </authorList>
    </citation>
    <scope>NUCLEOTIDE SEQUENCE</scope>
    <source>
        <strain evidence="6">SY-2-12</strain>
    </source>
</reference>
<feature type="transmembrane region" description="Helical" evidence="4">
    <location>
        <begin position="103"/>
        <end position="125"/>
    </location>
</feature>
<dbReference type="InterPro" id="IPR020846">
    <property type="entry name" value="MFS_dom"/>
</dbReference>
<name>A0A939EDI2_9HYPH</name>
<keyword evidence="3 4" id="KW-0472">Membrane</keyword>
<dbReference type="InterPro" id="IPR036259">
    <property type="entry name" value="MFS_trans_sf"/>
</dbReference>
<evidence type="ECO:0000256" key="4">
    <source>
        <dbReference type="SAM" id="Phobius"/>
    </source>
</evidence>
<organism evidence="6 7">
    <name type="scientific">Roseibium aggregatum</name>
    <dbReference type="NCBI Taxonomy" id="187304"/>
    <lineage>
        <taxon>Bacteria</taxon>
        <taxon>Pseudomonadati</taxon>
        <taxon>Pseudomonadota</taxon>
        <taxon>Alphaproteobacteria</taxon>
        <taxon>Hyphomicrobiales</taxon>
        <taxon>Stappiaceae</taxon>
        <taxon>Roseibium</taxon>
    </lineage>
</organism>
<evidence type="ECO:0000256" key="2">
    <source>
        <dbReference type="ARBA" id="ARBA00022989"/>
    </source>
</evidence>
<feature type="transmembrane region" description="Helical" evidence="4">
    <location>
        <begin position="167"/>
        <end position="187"/>
    </location>
</feature>
<evidence type="ECO:0000259" key="5">
    <source>
        <dbReference type="PROSITE" id="PS50850"/>
    </source>
</evidence>
<dbReference type="GO" id="GO:0005886">
    <property type="term" value="C:plasma membrane"/>
    <property type="evidence" value="ECO:0007669"/>
    <property type="project" value="TreeGrafter"/>
</dbReference>